<sequence>MRPTLRLSALIATLLLLNACKLSAAEAGKTASSDSAAARVAQTDPQCQAIDDFYWEIGNGEGVLASGRIGDDYAADETIDIASASKFIWGAYVLENLKAGEKPSDEQLSYLEMKSGYSEFNPLFCLLSKSVDSCLDARSNSKRSSSAIGRFSYGGGHDQRMAASMGLGRKNAAELTSTVMGTLGLSGLDIAYKRPQPAGGVEASPAAYGKFLSKIVAGDLRIHDYLGYQPVCAFEGASCNAVFSPVKERWHYSLNHWVEDDPDTGDGAFSSPGLMGFYPWISADRSTYGLVARKKFSKSAYWDSVQCGRRIRAAWMESH</sequence>
<evidence type="ECO:0000313" key="2">
    <source>
        <dbReference type="EMBL" id="MDT0496091.1"/>
    </source>
</evidence>
<organism evidence="2 3">
    <name type="scientific">Banduia mediterranea</name>
    <dbReference type="NCBI Taxonomy" id="3075609"/>
    <lineage>
        <taxon>Bacteria</taxon>
        <taxon>Pseudomonadati</taxon>
        <taxon>Pseudomonadota</taxon>
        <taxon>Gammaproteobacteria</taxon>
        <taxon>Nevskiales</taxon>
        <taxon>Algiphilaceae</taxon>
        <taxon>Banduia</taxon>
    </lineage>
</organism>
<evidence type="ECO:0000256" key="1">
    <source>
        <dbReference type="SAM" id="SignalP"/>
    </source>
</evidence>
<reference evidence="2 3" key="1">
    <citation type="submission" date="2023-09" db="EMBL/GenBank/DDBJ databases">
        <authorList>
            <person name="Rey-Velasco X."/>
        </authorList>
    </citation>
    <scope>NUCLEOTIDE SEQUENCE [LARGE SCALE GENOMIC DNA]</scope>
    <source>
        <strain evidence="2 3">W345</strain>
    </source>
</reference>
<dbReference type="EMBL" id="JAVRIC010000002">
    <property type="protein sequence ID" value="MDT0496091.1"/>
    <property type="molecule type" value="Genomic_DNA"/>
</dbReference>
<dbReference type="RefSeq" id="WP_311363483.1">
    <property type="nucleotide sequence ID" value="NZ_JAVRIC010000002.1"/>
</dbReference>
<comment type="caution">
    <text evidence="2">The sequence shown here is derived from an EMBL/GenBank/DDBJ whole genome shotgun (WGS) entry which is preliminary data.</text>
</comment>
<proteinExistence type="predicted"/>
<dbReference type="InterPro" id="IPR012338">
    <property type="entry name" value="Beta-lactam/transpept-like"/>
</dbReference>
<dbReference type="SUPFAM" id="SSF56601">
    <property type="entry name" value="beta-lactamase/transpeptidase-like"/>
    <property type="match status" value="1"/>
</dbReference>
<evidence type="ECO:0008006" key="4">
    <source>
        <dbReference type="Google" id="ProtNLM"/>
    </source>
</evidence>
<keyword evidence="3" id="KW-1185">Reference proteome</keyword>
<gene>
    <name evidence="2" type="ORF">RM530_01750</name>
</gene>
<evidence type="ECO:0000313" key="3">
    <source>
        <dbReference type="Proteomes" id="UP001254608"/>
    </source>
</evidence>
<feature type="signal peptide" evidence="1">
    <location>
        <begin position="1"/>
        <end position="24"/>
    </location>
</feature>
<feature type="chain" id="PRO_5046392862" description="Beta-lactamase" evidence="1">
    <location>
        <begin position="25"/>
        <end position="319"/>
    </location>
</feature>
<accession>A0ABU2WDZ2</accession>
<dbReference type="Proteomes" id="UP001254608">
    <property type="component" value="Unassembled WGS sequence"/>
</dbReference>
<protein>
    <recommendedName>
        <fullName evidence="4">Beta-lactamase</fullName>
    </recommendedName>
</protein>
<name>A0ABU2WDZ2_9GAMM</name>
<keyword evidence="1" id="KW-0732">Signal</keyword>